<keyword evidence="5 7" id="KW-0720">Serine protease</keyword>
<dbReference type="Gene3D" id="3.90.226.10">
    <property type="entry name" value="2-enoyl-CoA Hydratase, Chain A, domain 1"/>
    <property type="match status" value="1"/>
</dbReference>
<dbReference type="SUPFAM" id="SSF52096">
    <property type="entry name" value="ClpP/crotonase"/>
    <property type="match status" value="1"/>
</dbReference>
<dbReference type="RefSeq" id="WP_379862963.1">
    <property type="nucleotide sequence ID" value="NZ_JBHTBW010000004.1"/>
</dbReference>
<dbReference type="InterPro" id="IPR029045">
    <property type="entry name" value="ClpP/crotonase-like_dom_sf"/>
</dbReference>
<dbReference type="GO" id="GO:0006508">
    <property type="term" value="P:proteolysis"/>
    <property type="evidence" value="ECO:0007669"/>
    <property type="project" value="UniProtKB-KW"/>
</dbReference>
<proteinExistence type="inferred from homology"/>
<evidence type="ECO:0000256" key="12">
    <source>
        <dbReference type="RuleBase" id="RU003567"/>
    </source>
</evidence>
<keyword evidence="14" id="KW-1185">Reference proteome</keyword>
<comment type="subcellular location">
    <subcellularLocation>
        <location evidence="7">Cytoplasm</location>
    </subcellularLocation>
</comment>
<evidence type="ECO:0000313" key="14">
    <source>
        <dbReference type="Proteomes" id="UP001596500"/>
    </source>
</evidence>
<evidence type="ECO:0000256" key="5">
    <source>
        <dbReference type="ARBA" id="ARBA00022825"/>
    </source>
</evidence>
<evidence type="ECO:0000256" key="4">
    <source>
        <dbReference type="ARBA" id="ARBA00022801"/>
    </source>
</evidence>
<feature type="active site" description="Nucleophile" evidence="7">
    <location>
        <position position="97"/>
    </location>
</feature>
<comment type="caution">
    <text evidence="13">The sequence shown here is derived from an EMBL/GenBank/DDBJ whole genome shotgun (WGS) entry which is preliminary data.</text>
</comment>
<evidence type="ECO:0000256" key="8">
    <source>
        <dbReference type="PROSITE-ProRule" id="PRU10085"/>
    </source>
</evidence>
<feature type="active site" evidence="8">
    <location>
        <position position="97"/>
    </location>
</feature>
<comment type="catalytic activity">
    <reaction evidence="6 7 9">
        <text>Hydrolysis of proteins to small peptides in the presence of ATP and magnesium. alpha-casein is the usual test substrate. In the absence of ATP, only oligopeptides shorter than five residues are hydrolyzed (such as succinyl-Leu-Tyr-|-NHMec, and Leu-Tyr-Leu-|-Tyr-Trp, in which cleavage of the -Tyr-|-Leu- and -Tyr-|-Trp bonds also occurs).</text>
        <dbReference type="EC" id="3.4.21.92"/>
    </reaction>
</comment>
<dbReference type="PROSITE" id="PS00382">
    <property type="entry name" value="CLP_PROTEASE_HIS"/>
    <property type="match status" value="1"/>
</dbReference>
<dbReference type="PROSITE" id="PS00381">
    <property type="entry name" value="CLP_PROTEASE_SER"/>
    <property type="match status" value="1"/>
</dbReference>
<dbReference type="PRINTS" id="PR00127">
    <property type="entry name" value="CLPPROTEASEP"/>
</dbReference>
<feature type="active site" evidence="7 9">
    <location>
        <position position="122"/>
    </location>
</feature>
<dbReference type="NCBIfam" id="NF009205">
    <property type="entry name" value="PRK12553.1"/>
    <property type="match status" value="1"/>
</dbReference>
<dbReference type="PANTHER" id="PTHR10381">
    <property type="entry name" value="ATP-DEPENDENT CLP PROTEASE PROTEOLYTIC SUBUNIT"/>
    <property type="match status" value="1"/>
</dbReference>
<evidence type="ECO:0000256" key="6">
    <source>
        <dbReference type="ARBA" id="ARBA00034021"/>
    </source>
</evidence>
<dbReference type="EC" id="3.4.21.92" evidence="7 10"/>
<evidence type="ECO:0000256" key="3">
    <source>
        <dbReference type="ARBA" id="ARBA00022670"/>
    </source>
</evidence>
<evidence type="ECO:0000256" key="11">
    <source>
        <dbReference type="RuleBase" id="RU000550"/>
    </source>
</evidence>
<comment type="similarity">
    <text evidence="1 7 12">Belongs to the peptidase S14 family.</text>
</comment>
<dbReference type="CDD" id="cd07017">
    <property type="entry name" value="S14_ClpP_2"/>
    <property type="match status" value="1"/>
</dbReference>
<dbReference type="Pfam" id="PF00574">
    <property type="entry name" value="CLP_protease"/>
    <property type="match status" value="1"/>
</dbReference>
<evidence type="ECO:0000256" key="9">
    <source>
        <dbReference type="PROSITE-ProRule" id="PRU10086"/>
    </source>
</evidence>
<dbReference type="PANTHER" id="PTHR10381:SF70">
    <property type="entry name" value="ATP-DEPENDENT CLP PROTEASE PROTEOLYTIC SUBUNIT"/>
    <property type="match status" value="1"/>
</dbReference>
<dbReference type="NCBIfam" id="NF001368">
    <property type="entry name" value="PRK00277.1"/>
    <property type="match status" value="1"/>
</dbReference>
<keyword evidence="3 7" id="KW-0645">Protease</keyword>
<evidence type="ECO:0000256" key="2">
    <source>
        <dbReference type="ARBA" id="ARBA00022490"/>
    </source>
</evidence>
<dbReference type="InterPro" id="IPR001907">
    <property type="entry name" value="ClpP"/>
</dbReference>
<dbReference type="EMBL" id="JBHTBW010000004">
    <property type="protein sequence ID" value="MFC7439780.1"/>
    <property type="molecule type" value="Genomic_DNA"/>
</dbReference>
<reference evidence="14" key="1">
    <citation type="journal article" date="2019" name="Int. J. Syst. Evol. Microbiol.">
        <title>The Global Catalogue of Microorganisms (GCM) 10K type strain sequencing project: providing services to taxonomists for standard genome sequencing and annotation.</title>
        <authorList>
            <consortium name="The Broad Institute Genomics Platform"/>
            <consortium name="The Broad Institute Genome Sequencing Center for Infectious Disease"/>
            <person name="Wu L."/>
            <person name="Ma J."/>
        </authorList>
    </citation>
    <scope>NUCLEOTIDE SEQUENCE [LARGE SCALE GENOMIC DNA]</scope>
    <source>
        <strain evidence="14">CGMCC 1.12942</strain>
    </source>
</reference>
<evidence type="ECO:0000256" key="7">
    <source>
        <dbReference type="HAMAP-Rule" id="MF_00444"/>
    </source>
</evidence>
<dbReference type="InterPro" id="IPR033135">
    <property type="entry name" value="ClpP_His_AS"/>
</dbReference>
<name>A0ABW2RFU5_9BACL</name>
<protein>
    <recommendedName>
        <fullName evidence="7 12">ATP-dependent Clp protease proteolytic subunit</fullName>
        <ecNumber evidence="7 10">3.4.21.92</ecNumber>
    </recommendedName>
    <alternativeName>
        <fullName evidence="7">Endopeptidase Clp</fullName>
    </alternativeName>
</protein>
<accession>A0ABW2RFU5</accession>
<comment type="function">
    <text evidence="7 11">Cleaves peptides in various proteins in a process that requires ATP hydrolysis. Has a chymotrypsin-like activity. Plays a major role in the degradation of misfolded proteins.</text>
</comment>
<comment type="subunit">
    <text evidence="7">Fourteen ClpP subunits assemble into 2 heptameric rings which stack back to back to give a disk-like structure with a central cavity, resembling the structure of eukaryotic proteasomes.</text>
</comment>
<dbReference type="HAMAP" id="MF_00444">
    <property type="entry name" value="ClpP"/>
    <property type="match status" value="1"/>
</dbReference>
<dbReference type="Proteomes" id="UP001596500">
    <property type="component" value="Unassembled WGS sequence"/>
</dbReference>
<keyword evidence="4 7" id="KW-0378">Hydrolase</keyword>
<gene>
    <name evidence="7" type="primary">clpP</name>
    <name evidence="13" type="ORF">ACFQNG_01185</name>
</gene>
<evidence type="ECO:0000256" key="10">
    <source>
        <dbReference type="RuleBase" id="RU000549"/>
    </source>
</evidence>
<keyword evidence="2 7" id="KW-0963">Cytoplasm</keyword>
<evidence type="ECO:0000313" key="13">
    <source>
        <dbReference type="EMBL" id="MFC7439780.1"/>
    </source>
</evidence>
<dbReference type="InterPro" id="IPR023562">
    <property type="entry name" value="ClpP/TepA"/>
</dbReference>
<organism evidence="13 14">
    <name type="scientific">Laceyella putida</name>
    <dbReference type="NCBI Taxonomy" id="110101"/>
    <lineage>
        <taxon>Bacteria</taxon>
        <taxon>Bacillati</taxon>
        <taxon>Bacillota</taxon>
        <taxon>Bacilli</taxon>
        <taxon>Bacillales</taxon>
        <taxon>Thermoactinomycetaceae</taxon>
        <taxon>Laceyella</taxon>
    </lineage>
</organism>
<evidence type="ECO:0000256" key="1">
    <source>
        <dbReference type="ARBA" id="ARBA00007039"/>
    </source>
</evidence>
<dbReference type="GO" id="GO:0008233">
    <property type="term" value="F:peptidase activity"/>
    <property type="evidence" value="ECO:0007669"/>
    <property type="project" value="UniProtKB-KW"/>
</dbReference>
<sequence length="198" mass="22038">MQIPYVVEQTRLGERSYDIYSRMLKDRIIFIGSAIDDQVANSVIAQLLFLSAEDPEKDIHMYINSPGGSVTAGLAIFDTMQHIKPDVSTIAIGLAASMGATLLIGGSPGKRMALPHTEILIHQPWAQQIQGQATDIEIRAKNILRLRRVLNGIYAERCGKSIEEIERDTDRDNYMTAEEALRYGIIDKVIQPGDLKQT</sequence>
<dbReference type="InterPro" id="IPR018215">
    <property type="entry name" value="ClpP_Ser_AS"/>
</dbReference>